<evidence type="ECO:0000259" key="7">
    <source>
        <dbReference type="PROSITE" id="PS50103"/>
    </source>
</evidence>
<proteinExistence type="predicted"/>
<feature type="coiled-coil region" evidence="5">
    <location>
        <begin position="459"/>
        <end position="486"/>
    </location>
</feature>
<dbReference type="OrthoDB" id="423302at2759"/>
<feature type="region of interest" description="Disordered" evidence="6">
    <location>
        <begin position="524"/>
        <end position="552"/>
    </location>
</feature>
<keyword evidence="2 4" id="KW-0863">Zinc-finger</keyword>
<evidence type="ECO:0000256" key="4">
    <source>
        <dbReference type="PROSITE-ProRule" id="PRU00723"/>
    </source>
</evidence>
<evidence type="ECO:0000256" key="3">
    <source>
        <dbReference type="ARBA" id="ARBA00022833"/>
    </source>
</evidence>
<feature type="compositionally biased region" description="Low complexity" evidence="6">
    <location>
        <begin position="529"/>
        <end position="548"/>
    </location>
</feature>
<dbReference type="SUPFAM" id="SSF90229">
    <property type="entry name" value="CCCH zinc finger"/>
    <property type="match status" value="1"/>
</dbReference>
<evidence type="ECO:0000256" key="5">
    <source>
        <dbReference type="SAM" id="Coils"/>
    </source>
</evidence>
<feature type="coiled-coil region" evidence="5">
    <location>
        <begin position="154"/>
        <end position="184"/>
    </location>
</feature>
<evidence type="ECO:0000256" key="6">
    <source>
        <dbReference type="SAM" id="MobiDB-lite"/>
    </source>
</evidence>
<organism evidence="8 9">
    <name type="scientific">Symbiodinium necroappetens</name>
    <dbReference type="NCBI Taxonomy" id="1628268"/>
    <lineage>
        <taxon>Eukaryota</taxon>
        <taxon>Sar</taxon>
        <taxon>Alveolata</taxon>
        <taxon>Dinophyceae</taxon>
        <taxon>Suessiales</taxon>
        <taxon>Symbiodiniaceae</taxon>
        <taxon>Symbiodinium</taxon>
    </lineage>
</organism>
<keyword evidence="5" id="KW-0175">Coiled coil</keyword>
<dbReference type="Gene3D" id="4.10.1000.10">
    <property type="entry name" value="Zinc finger, CCCH-type"/>
    <property type="match status" value="1"/>
</dbReference>
<keyword evidence="1 4" id="KW-0479">Metal-binding</keyword>
<dbReference type="GO" id="GO:0008270">
    <property type="term" value="F:zinc ion binding"/>
    <property type="evidence" value="ECO:0007669"/>
    <property type="project" value="UniProtKB-KW"/>
</dbReference>
<feature type="zinc finger region" description="C3H1-type" evidence="4">
    <location>
        <begin position="545"/>
        <end position="573"/>
    </location>
</feature>
<dbReference type="PROSITE" id="PS50103">
    <property type="entry name" value="ZF_C3H1"/>
    <property type="match status" value="1"/>
</dbReference>
<dbReference type="InterPro" id="IPR036855">
    <property type="entry name" value="Znf_CCCH_sf"/>
</dbReference>
<accession>A0A813AA77</accession>
<feature type="domain" description="C3H1-type" evidence="7">
    <location>
        <begin position="545"/>
        <end position="573"/>
    </location>
</feature>
<dbReference type="EMBL" id="CAJNJA010056242">
    <property type="protein sequence ID" value="CAE7858031.1"/>
    <property type="molecule type" value="Genomic_DNA"/>
</dbReference>
<feature type="non-terminal residue" evidence="8">
    <location>
        <position position="580"/>
    </location>
</feature>
<protein>
    <submittedName>
        <fullName evidence="8">GIP protein</fullName>
    </submittedName>
</protein>
<evidence type="ECO:0000313" key="9">
    <source>
        <dbReference type="Proteomes" id="UP000601435"/>
    </source>
</evidence>
<feature type="region of interest" description="Disordered" evidence="6">
    <location>
        <begin position="84"/>
        <end position="139"/>
    </location>
</feature>
<evidence type="ECO:0000313" key="8">
    <source>
        <dbReference type="EMBL" id="CAE7858031.1"/>
    </source>
</evidence>
<evidence type="ECO:0000256" key="2">
    <source>
        <dbReference type="ARBA" id="ARBA00022771"/>
    </source>
</evidence>
<dbReference type="AlphaFoldDB" id="A0A813AA77"/>
<sequence>VSTTGVLSGSEMALNQLAEQRSALVAALHARASRVIASTNSEGVESMTSMETGEISDTTGDQMIWFARIRNMVQRGLDRMRPHPTASPASWYSQSPTWSIATPTFTTPEIPRPEQQPRLMQPGHSEAHGDQSSTGSLQPEVVQEEVRKAVQLAMQGRDTKVSELQNENAELKQLLMAMINASTEGADGEARPTAVNAQGAKAHRCEGIFVLNERRDYERGTLYAPGVPVHQESVPKAATAKMLQESAEDKSPMASMDLLAQGIQQLQQLQLKKDFQDPELLKGNITLPVLPEPYQDSSAVMFLEWIYEAGQLIGSITDKATNWWLGNLELAKMAYYKFQAETPLKRLSITVGNDEAVHGEKWVRLERRVMALLLATMNSTIKAEITMLRIDKVKSCLFKLFTIYAPGGASERASLIKQLEHIQPQNNVVEMIAALHKWKKLIGRAAEMGVSLPDGSVLLVALEAAIKNLTENNKDISFKLNMAKSELGLPYKPALSAVLTYADHVIAELQQVIPFSNQIAKLKGASVDPRTPSSSTSPTGKGQGQKQQPPCKFWATDEGCRRGANCKFTHAFASKEDKKA</sequence>
<keyword evidence="3 4" id="KW-0862">Zinc</keyword>
<comment type="caution">
    <text evidence="8">The sequence shown here is derived from an EMBL/GenBank/DDBJ whole genome shotgun (WGS) entry which is preliminary data.</text>
</comment>
<name>A0A813AA77_9DINO</name>
<gene>
    <name evidence="8" type="primary">GIP</name>
    <name evidence="8" type="ORF">SNEC2469_LOCUS27043</name>
</gene>
<dbReference type="InterPro" id="IPR041367">
    <property type="entry name" value="Znf-CCCH_4"/>
</dbReference>
<keyword evidence="9" id="KW-1185">Reference proteome</keyword>
<reference evidence="8" key="1">
    <citation type="submission" date="2021-02" db="EMBL/GenBank/DDBJ databases">
        <authorList>
            <person name="Dougan E. K."/>
            <person name="Rhodes N."/>
            <person name="Thang M."/>
            <person name="Chan C."/>
        </authorList>
    </citation>
    <scope>NUCLEOTIDE SEQUENCE</scope>
</reference>
<evidence type="ECO:0000256" key="1">
    <source>
        <dbReference type="ARBA" id="ARBA00022723"/>
    </source>
</evidence>
<dbReference type="Proteomes" id="UP000601435">
    <property type="component" value="Unassembled WGS sequence"/>
</dbReference>
<dbReference type="Pfam" id="PF18044">
    <property type="entry name" value="zf-CCCH_4"/>
    <property type="match status" value="1"/>
</dbReference>
<feature type="non-terminal residue" evidence="8">
    <location>
        <position position="1"/>
    </location>
</feature>
<feature type="compositionally biased region" description="Polar residues" evidence="6">
    <location>
        <begin position="87"/>
        <end position="107"/>
    </location>
</feature>
<dbReference type="InterPro" id="IPR000571">
    <property type="entry name" value="Znf_CCCH"/>
</dbReference>